<protein>
    <submittedName>
        <fullName evidence="2">Uncharacterized protein</fullName>
    </submittedName>
</protein>
<accession>X1TGN1</accession>
<feature type="region of interest" description="Disordered" evidence="1">
    <location>
        <begin position="26"/>
        <end position="45"/>
    </location>
</feature>
<gene>
    <name evidence="2" type="ORF">S12H4_17742</name>
</gene>
<feature type="non-terminal residue" evidence="2">
    <location>
        <position position="1"/>
    </location>
</feature>
<evidence type="ECO:0000313" key="2">
    <source>
        <dbReference type="EMBL" id="GAI86750.1"/>
    </source>
</evidence>
<sequence>LTELQNQGVNFRLRNLYELRPPNPIACHKAEEPGEGNAYDGLNSG</sequence>
<dbReference type="AlphaFoldDB" id="X1TGN1"/>
<evidence type="ECO:0000256" key="1">
    <source>
        <dbReference type="SAM" id="MobiDB-lite"/>
    </source>
</evidence>
<dbReference type="EMBL" id="BARW01008703">
    <property type="protein sequence ID" value="GAI86750.1"/>
    <property type="molecule type" value="Genomic_DNA"/>
</dbReference>
<comment type="caution">
    <text evidence="2">The sequence shown here is derived from an EMBL/GenBank/DDBJ whole genome shotgun (WGS) entry which is preliminary data.</text>
</comment>
<proteinExistence type="predicted"/>
<name>X1TGN1_9ZZZZ</name>
<organism evidence="2">
    <name type="scientific">marine sediment metagenome</name>
    <dbReference type="NCBI Taxonomy" id="412755"/>
    <lineage>
        <taxon>unclassified sequences</taxon>
        <taxon>metagenomes</taxon>
        <taxon>ecological metagenomes</taxon>
    </lineage>
</organism>
<reference evidence="2" key="1">
    <citation type="journal article" date="2014" name="Front. Microbiol.">
        <title>High frequency of phylogenetically diverse reductive dehalogenase-homologous genes in deep subseafloor sedimentary metagenomes.</title>
        <authorList>
            <person name="Kawai M."/>
            <person name="Futagami T."/>
            <person name="Toyoda A."/>
            <person name="Takaki Y."/>
            <person name="Nishi S."/>
            <person name="Hori S."/>
            <person name="Arai W."/>
            <person name="Tsubouchi T."/>
            <person name="Morono Y."/>
            <person name="Uchiyama I."/>
            <person name="Ito T."/>
            <person name="Fujiyama A."/>
            <person name="Inagaki F."/>
            <person name="Takami H."/>
        </authorList>
    </citation>
    <scope>NUCLEOTIDE SEQUENCE</scope>
    <source>
        <strain evidence="2">Expedition CK06-06</strain>
    </source>
</reference>